<sequence>MFDHFPSRQALALMLSLTLTGPALALETPRSSRLDHRVRTVNYNAADVIQLDAVIGVATHIVLAPGERYVYHVFGDSQAYAFTYKDNHLFFKPTAKDANTNLIVVTDQRDYSFRLSYSDSRSAPALYKLVIRYPDVEVRKRDQAAQQAAIERSLQATPTRVNWLAYTRSGDTAIAPIHAWDDGRQTWLQFAPGADIPAVYRVTPDGQEVITNFHMADDRTLVLHRTSALWHLRLGDLVLAIHNETYGATPPPAHTGTTSPTVKRRIKGQSSRSQSVESQAVSSQHSGMPVPSFRVREVSPTRNTP</sequence>
<evidence type="ECO:0000256" key="3">
    <source>
        <dbReference type="SAM" id="MobiDB-lite"/>
    </source>
</evidence>
<evidence type="ECO:0000313" key="6">
    <source>
        <dbReference type="Proteomes" id="UP001500573"/>
    </source>
</evidence>
<dbReference type="Gene3D" id="2.60.40.2500">
    <property type="match status" value="1"/>
</dbReference>
<feature type="compositionally biased region" description="Low complexity" evidence="3">
    <location>
        <begin position="269"/>
        <end position="286"/>
    </location>
</feature>
<dbReference type="CDD" id="cd06911">
    <property type="entry name" value="VirB9_CagX_TrbG"/>
    <property type="match status" value="1"/>
</dbReference>
<feature type="chain" id="PRO_5045391900" evidence="4">
    <location>
        <begin position="26"/>
        <end position="305"/>
    </location>
</feature>
<proteinExistence type="inferred from homology"/>
<accession>A0ABP3WEF0</accession>
<evidence type="ECO:0000313" key="5">
    <source>
        <dbReference type="EMBL" id="GAA0783036.1"/>
    </source>
</evidence>
<dbReference type="Pfam" id="PF03524">
    <property type="entry name" value="CagX"/>
    <property type="match status" value="1"/>
</dbReference>
<dbReference type="RefSeq" id="WP_343839499.1">
    <property type="nucleotide sequence ID" value="NZ_BAAAEX010000013.1"/>
</dbReference>
<keyword evidence="6" id="KW-1185">Reference proteome</keyword>
<dbReference type="InterPro" id="IPR033645">
    <property type="entry name" value="VirB9/CagX/TrbG_C"/>
</dbReference>
<dbReference type="InterPro" id="IPR038161">
    <property type="entry name" value="VirB9/CagX/TrbG_C_sf"/>
</dbReference>
<dbReference type="InterPro" id="IPR010258">
    <property type="entry name" value="Conjugal_tfr_TrbG/VirB9/CagX"/>
</dbReference>
<comment type="similarity">
    <text evidence="1">Belongs to the TrbG/VirB9 family.</text>
</comment>
<comment type="caution">
    <text evidence="5">The sequence shown here is derived from an EMBL/GenBank/DDBJ whole genome shotgun (WGS) entry which is preliminary data.</text>
</comment>
<organism evidence="5 6">
    <name type="scientific">Castellaniella ginsengisoli</name>
    <dbReference type="NCBI Taxonomy" id="546114"/>
    <lineage>
        <taxon>Bacteria</taxon>
        <taxon>Pseudomonadati</taxon>
        <taxon>Pseudomonadota</taxon>
        <taxon>Betaproteobacteria</taxon>
        <taxon>Burkholderiales</taxon>
        <taxon>Alcaligenaceae</taxon>
        <taxon>Castellaniella</taxon>
    </lineage>
</organism>
<gene>
    <name evidence="5" type="primary">virB9_2</name>
    <name evidence="5" type="ORF">GCM10009108_26640</name>
</gene>
<evidence type="ECO:0000256" key="1">
    <source>
        <dbReference type="ARBA" id="ARBA00006135"/>
    </source>
</evidence>
<dbReference type="Proteomes" id="UP001500573">
    <property type="component" value="Unassembled WGS sequence"/>
</dbReference>
<evidence type="ECO:0000256" key="4">
    <source>
        <dbReference type="SAM" id="SignalP"/>
    </source>
</evidence>
<feature type="region of interest" description="Disordered" evidence="3">
    <location>
        <begin position="246"/>
        <end position="305"/>
    </location>
</feature>
<name>A0ABP3WEF0_9BURK</name>
<dbReference type="EMBL" id="BAAAEX010000013">
    <property type="protein sequence ID" value="GAA0783036.1"/>
    <property type="molecule type" value="Genomic_DNA"/>
</dbReference>
<feature type="signal peptide" evidence="4">
    <location>
        <begin position="1"/>
        <end position="25"/>
    </location>
</feature>
<reference evidence="6" key="1">
    <citation type="journal article" date="2019" name="Int. J. Syst. Evol. Microbiol.">
        <title>The Global Catalogue of Microorganisms (GCM) 10K type strain sequencing project: providing services to taxonomists for standard genome sequencing and annotation.</title>
        <authorList>
            <consortium name="The Broad Institute Genomics Platform"/>
            <consortium name="The Broad Institute Genome Sequencing Center for Infectious Disease"/>
            <person name="Wu L."/>
            <person name="Ma J."/>
        </authorList>
    </citation>
    <scope>NUCLEOTIDE SEQUENCE [LARGE SCALE GENOMIC DNA]</scope>
    <source>
        <strain evidence="6">JCM 15515</strain>
    </source>
</reference>
<keyword evidence="2 4" id="KW-0732">Signal</keyword>
<evidence type="ECO:0000256" key="2">
    <source>
        <dbReference type="ARBA" id="ARBA00022729"/>
    </source>
</evidence>
<protein>
    <submittedName>
        <fullName evidence="5">P-type conjugative transfer protein VirB9</fullName>
    </submittedName>
</protein>